<keyword evidence="7" id="KW-1185">Reference proteome</keyword>
<evidence type="ECO:0000313" key="6">
    <source>
        <dbReference type="EMBL" id="KAG7394848.1"/>
    </source>
</evidence>
<dbReference type="Proteomes" id="UP000693981">
    <property type="component" value="Unassembled WGS sequence"/>
</dbReference>
<feature type="chain" id="PRO_5035967413" description="RxLR effector protein" evidence="5">
    <location>
        <begin position="21"/>
        <end position="127"/>
    </location>
</feature>
<dbReference type="AlphaFoldDB" id="A0A8T1WR80"/>
<evidence type="ECO:0000256" key="2">
    <source>
        <dbReference type="ARBA" id="ARBA00010400"/>
    </source>
</evidence>
<comment type="caution">
    <text evidence="6">The sequence shown here is derived from an EMBL/GenBank/DDBJ whole genome shotgun (WGS) entry which is preliminary data.</text>
</comment>
<dbReference type="Pfam" id="PF16810">
    <property type="entry name" value="RXLR"/>
    <property type="match status" value="1"/>
</dbReference>
<comment type="function">
    <text evidence="5">Effector that suppresses plant defense responses during pathogen infection.</text>
</comment>
<feature type="signal peptide" evidence="5">
    <location>
        <begin position="1"/>
        <end position="20"/>
    </location>
</feature>
<evidence type="ECO:0000313" key="7">
    <source>
        <dbReference type="Proteomes" id="UP000693981"/>
    </source>
</evidence>
<comment type="subcellular location">
    <subcellularLocation>
        <location evidence="1 5">Secreted</location>
    </subcellularLocation>
</comment>
<evidence type="ECO:0000256" key="5">
    <source>
        <dbReference type="RuleBase" id="RU367124"/>
    </source>
</evidence>
<proteinExistence type="inferred from homology"/>
<reference evidence="6" key="1">
    <citation type="submission" date="2021-02" db="EMBL/GenBank/DDBJ databases">
        <authorList>
            <person name="Palmer J.M."/>
        </authorList>
    </citation>
    <scope>NUCLEOTIDE SEQUENCE</scope>
    <source>
        <strain evidence="6">SCRP23</strain>
    </source>
</reference>
<keyword evidence="4 5" id="KW-0732">Signal</keyword>
<keyword evidence="3 5" id="KW-0964">Secreted</keyword>
<comment type="domain">
    <text evidence="5">The RxLR-dEER motif acts to carry the protein into the host cell cytoplasm through binding to cell surface phosphatidylinositol-3-phosphate.</text>
</comment>
<evidence type="ECO:0000256" key="4">
    <source>
        <dbReference type="ARBA" id="ARBA00022729"/>
    </source>
</evidence>
<evidence type="ECO:0000256" key="1">
    <source>
        <dbReference type="ARBA" id="ARBA00004613"/>
    </source>
</evidence>
<sequence>MRVACIILVAAATLLASCDAATASKVSTMVSSDEANAVLHDSPVLRSLRAADKPVERMLQAHVDKEFTIAVLNRMVADRSFRANQMHRWSVLGLNPDQVKVKLQQAKPREKFPYRELYEEYISFLHQ</sequence>
<dbReference type="PROSITE" id="PS51257">
    <property type="entry name" value="PROKAR_LIPOPROTEIN"/>
    <property type="match status" value="1"/>
</dbReference>
<dbReference type="EMBL" id="JAGDFL010000240">
    <property type="protein sequence ID" value="KAG7394848.1"/>
    <property type="molecule type" value="Genomic_DNA"/>
</dbReference>
<organism evidence="6 7">
    <name type="scientific">Phytophthora boehmeriae</name>
    <dbReference type="NCBI Taxonomy" id="109152"/>
    <lineage>
        <taxon>Eukaryota</taxon>
        <taxon>Sar</taxon>
        <taxon>Stramenopiles</taxon>
        <taxon>Oomycota</taxon>
        <taxon>Peronosporomycetes</taxon>
        <taxon>Peronosporales</taxon>
        <taxon>Peronosporaceae</taxon>
        <taxon>Phytophthora</taxon>
    </lineage>
</organism>
<accession>A0A8T1WR80</accession>
<name>A0A8T1WR80_9STRA</name>
<dbReference type="InterPro" id="IPR031825">
    <property type="entry name" value="RXLR"/>
</dbReference>
<gene>
    <name evidence="6" type="ORF">PHYBOEH_004584</name>
</gene>
<evidence type="ECO:0000256" key="3">
    <source>
        <dbReference type="ARBA" id="ARBA00022525"/>
    </source>
</evidence>
<protein>
    <recommendedName>
        <fullName evidence="5">RxLR effector protein</fullName>
    </recommendedName>
</protein>
<dbReference type="GO" id="GO:0005576">
    <property type="term" value="C:extracellular region"/>
    <property type="evidence" value="ECO:0007669"/>
    <property type="project" value="UniProtKB-SubCell"/>
</dbReference>
<comment type="similarity">
    <text evidence="2 5">Belongs to the RxLR effector family.</text>
</comment>